<organism evidence="1 2">
    <name type="scientific">Acididesulfobacter guangdongensis</name>
    <dbReference type="NCBI Taxonomy" id="2597225"/>
    <lineage>
        <taxon>Bacteria</taxon>
        <taxon>Deltaproteobacteria</taxon>
        <taxon>Candidatus Acidulodesulfobacterales</taxon>
        <taxon>Candidatus Acididesulfobacter</taxon>
    </lineage>
</organism>
<comment type="caution">
    <text evidence="1">The sequence shown here is derived from an EMBL/GenBank/DDBJ whole genome shotgun (WGS) entry which is preliminary data.</text>
</comment>
<protein>
    <submittedName>
        <fullName evidence="1">Uncharacterized protein</fullName>
    </submittedName>
</protein>
<dbReference type="SUPFAM" id="SSF141000">
    <property type="entry name" value="Glu-tRNAGln amidotransferase C subunit"/>
    <property type="match status" value="1"/>
</dbReference>
<sequence>MSANIDIKHIMKLAKLSFSENDAAAYETELSKILDYINVLSSADTSKVQRADILEEMDYENLIATGVETKFELGEYRNDNILEKDASFDYGIVKENSPEFESDVPGSKFGYFVVPPVIE</sequence>
<dbReference type="Proteomes" id="UP000316562">
    <property type="component" value="Unassembled WGS sequence"/>
</dbReference>
<evidence type="ECO:0000313" key="1">
    <source>
        <dbReference type="EMBL" id="RZD16429.1"/>
    </source>
</evidence>
<accession>A0A519BGN9</accession>
<dbReference type="AlphaFoldDB" id="A0A519BGN9"/>
<dbReference type="GO" id="GO:0006450">
    <property type="term" value="P:regulation of translational fidelity"/>
    <property type="evidence" value="ECO:0007669"/>
    <property type="project" value="InterPro"/>
</dbReference>
<dbReference type="EMBL" id="SGBC01000002">
    <property type="protein sequence ID" value="RZD16429.1"/>
    <property type="molecule type" value="Genomic_DNA"/>
</dbReference>
<proteinExistence type="predicted"/>
<dbReference type="Gene3D" id="1.10.20.60">
    <property type="entry name" value="Glu-tRNAGln amidotransferase C subunit, N-terminal domain"/>
    <property type="match status" value="1"/>
</dbReference>
<evidence type="ECO:0000313" key="2">
    <source>
        <dbReference type="Proteomes" id="UP000316562"/>
    </source>
</evidence>
<dbReference type="InterPro" id="IPR003837">
    <property type="entry name" value="GatC"/>
</dbReference>
<dbReference type="InterPro" id="IPR036113">
    <property type="entry name" value="Asp/Glu-ADT_sf_sub_c"/>
</dbReference>
<dbReference type="Pfam" id="PF02686">
    <property type="entry name" value="GatC"/>
    <property type="match status" value="1"/>
</dbReference>
<name>A0A519BGN9_ACIG2</name>
<reference evidence="1 2" key="1">
    <citation type="journal article" date="2019" name="ISME J.">
        <title>Insights into ecological role of a new deltaproteobacterial order Candidatus Acidulodesulfobacterales by metagenomics and metatranscriptomics.</title>
        <authorList>
            <person name="Tan S."/>
            <person name="Liu J."/>
            <person name="Fang Y."/>
            <person name="Hedlund B.P."/>
            <person name="Lian Z.H."/>
            <person name="Huang L.Y."/>
            <person name="Li J.T."/>
            <person name="Huang L.N."/>
            <person name="Li W.J."/>
            <person name="Jiang H.C."/>
            <person name="Dong H.L."/>
            <person name="Shu W.S."/>
        </authorList>
    </citation>
    <scope>NUCLEOTIDE SEQUENCE [LARGE SCALE GENOMIC DNA]</scope>
    <source>
        <strain evidence="1">AP2</strain>
    </source>
</reference>
<gene>
    <name evidence="1" type="ORF">EVJ46_05255</name>
</gene>